<dbReference type="SUPFAM" id="SSF54713">
    <property type="entry name" value="Elongation factor Ts (EF-Ts), dimerisation domain"/>
    <property type="match status" value="2"/>
</dbReference>
<proteinExistence type="inferred from homology"/>
<name>A0A2A8CUW1_9BACT</name>
<keyword evidence="4 5" id="KW-0648">Protein biosynthesis</keyword>
<dbReference type="AlphaFoldDB" id="A0A2A8CUW1"/>
<feature type="region of interest" description="Involved in Mg(2+) ion dislocation from EF-Tu" evidence="5">
    <location>
        <begin position="81"/>
        <end position="84"/>
    </location>
</feature>
<dbReference type="PROSITE" id="PS01126">
    <property type="entry name" value="EF_TS_1"/>
    <property type="match status" value="1"/>
</dbReference>
<comment type="similarity">
    <text evidence="1 5 6">Belongs to the EF-Ts family.</text>
</comment>
<evidence type="ECO:0000256" key="4">
    <source>
        <dbReference type="ARBA" id="ARBA00022917"/>
    </source>
</evidence>
<dbReference type="InterPro" id="IPR001816">
    <property type="entry name" value="Transl_elong_EFTs/EF1B"/>
</dbReference>
<evidence type="ECO:0000256" key="5">
    <source>
        <dbReference type="HAMAP-Rule" id="MF_00050"/>
    </source>
</evidence>
<dbReference type="EMBL" id="PDEQ01000007">
    <property type="protein sequence ID" value="PEN12549.1"/>
    <property type="molecule type" value="Genomic_DNA"/>
</dbReference>
<dbReference type="GO" id="GO:0003746">
    <property type="term" value="F:translation elongation factor activity"/>
    <property type="evidence" value="ECO:0007669"/>
    <property type="project" value="UniProtKB-UniRule"/>
</dbReference>
<dbReference type="OrthoDB" id="9808348at2"/>
<keyword evidence="5" id="KW-0963">Cytoplasm</keyword>
<evidence type="ECO:0000256" key="6">
    <source>
        <dbReference type="RuleBase" id="RU000642"/>
    </source>
</evidence>
<evidence type="ECO:0000313" key="9">
    <source>
        <dbReference type="EMBL" id="PEN12549.1"/>
    </source>
</evidence>
<dbReference type="CDD" id="cd14275">
    <property type="entry name" value="UBA_EF-Ts"/>
    <property type="match status" value="1"/>
</dbReference>
<dbReference type="PANTHER" id="PTHR11741">
    <property type="entry name" value="ELONGATION FACTOR TS"/>
    <property type="match status" value="1"/>
</dbReference>
<dbReference type="InterPro" id="IPR014039">
    <property type="entry name" value="Transl_elong_EFTs/EF1B_dimer"/>
</dbReference>
<evidence type="ECO:0000256" key="3">
    <source>
        <dbReference type="ARBA" id="ARBA00022768"/>
    </source>
</evidence>
<dbReference type="Proteomes" id="UP000220102">
    <property type="component" value="Unassembled WGS sequence"/>
</dbReference>
<comment type="caution">
    <text evidence="9">The sequence shown here is derived from an EMBL/GenBank/DDBJ whole genome shotgun (WGS) entry which is preliminary data.</text>
</comment>
<dbReference type="PANTHER" id="PTHR11741:SF0">
    <property type="entry name" value="ELONGATION FACTOR TS, MITOCHONDRIAL"/>
    <property type="match status" value="1"/>
</dbReference>
<protein>
    <recommendedName>
        <fullName evidence="2 5">Elongation factor Ts</fullName>
        <shortName evidence="5">EF-Ts</shortName>
    </recommendedName>
</protein>
<evidence type="ECO:0000256" key="7">
    <source>
        <dbReference type="RuleBase" id="RU000643"/>
    </source>
</evidence>
<dbReference type="FunFam" id="1.10.286.20:FF:000001">
    <property type="entry name" value="Elongation factor Ts"/>
    <property type="match status" value="1"/>
</dbReference>
<dbReference type="Gene3D" id="3.30.479.20">
    <property type="entry name" value="Elongation factor Ts, dimerisation domain"/>
    <property type="match status" value="2"/>
</dbReference>
<gene>
    <name evidence="5" type="primary">tsf</name>
    <name evidence="9" type="ORF">CRI94_13570</name>
</gene>
<feature type="domain" description="Translation elongation factor EFTs/EF1B dimerisation" evidence="8">
    <location>
        <begin position="72"/>
        <end position="275"/>
    </location>
</feature>
<dbReference type="RefSeq" id="WP_098076794.1">
    <property type="nucleotide sequence ID" value="NZ_PDEQ01000007.1"/>
</dbReference>
<keyword evidence="10" id="KW-1185">Reference proteome</keyword>
<sequence>MSISAKDVKALRDATGVGMMDCKKALQETDGDFDAAVELLRKKGQKVAAKRAEKEADEGLISIAISEDGSAGAIVEVNCETDFVARNEDFESFVDRIADLTLTEKPSDLDALHSLSYNGEATVKEELVAMTGRIGEKLDIRRFRVVESQEGEIIKYVHPGSKLGVIVEVSGNGDREEAGRDVAMQIAALDPIAVDRSEVPEEVQEKEKEIARDAAINEGKPEHILDRIVEGKLERFFEDHVLLEQSFVKDASQSVQEMLDDADVKVHRFVRFALGD</sequence>
<comment type="subcellular location">
    <subcellularLocation>
        <location evidence="5 7">Cytoplasm</location>
    </subcellularLocation>
</comment>
<evidence type="ECO:0000256" key="2">
    <source>
        <dbReference type="ARBA" id="ARBA00016956"/>
    </source>
</evidence>
<reference evidence="9 10" key="1">
    <citation type="submission" date="2017-10" db="EMBL/GenBank/DDBJ databases">
        <title>Draft genome of Longibacter Salinarum.</title>
        <authorList>
            <person name="Goh K.M."/>
            <person name="Shamsir M.S."/>
            <person name="Lim S.W."/>
        </authorList>
    </citation>
    <scope>NUCLEOTIDE SEQUENCE [LARGE SCALE GENOMIC DNA]</scope>
    <source>
        <strain evidence="9 10">KCTC 52045</strain>
    </source>
</reference>
<keyword evidence="3 5" id="KW-0251">Elongation factor</keyword>
<dbReference type="FunFam" id="1.10.8.10:FF:000001">
    <property type="entry name" value="Elongation factor Ts"/>
    <property type="match status" value="1"/>
</dbReference>
<dbReference type="Gene3D" id="1.10.286.20">
    <property type="match status" value="1"/>
</dbReference>
<accession>A0A2A8CUW1</accession>
<dbReference type="InterPro" id="IPR009060">
    <property type="entry name" value="UBA-like_sf"/>
</dbReference>
<dbReference type="PROSITE" id="PS01127">
    <property type="entry name" value="EF_TS_2"/>
    <property type="match status" value="1"/>
</dbReference>
<dbReference type="NCBIfam" id="TIGR00116">
    <property type="entry name" value="tsf"/>
    <property type="match status" value="1"/>
</dbReference>
<dbReference type="Pfam" id="PF00889">
    <property type="entry name" value="EF_TS"/>
    <property type="match status" value="1"/>
</dbReference>
<organism evidence="9 10">
    <name type="scientific">Longibacter salinarum</name>
    <dbReference type="NCBI Taxonomy" id="1850348"/>
    <lineage>
        <taxon>Bacteria</taxon>
        <taxon>Pseudomonadati</taxon>
        <taxon>Rhodothermota</taxon>
        <taxon>Rhodothermia</taxon>
        <taxon>Rhodothermales</taxon>
        <taxon>Salisaetaceae</taxon>
        <taxon>Longibacter</taxon>
    </lineage>
</organism>
<dbReference type="InterPro" id="IPR036402">
    <property type="entry name" value="EF-Ts_dimer_sf"/>
</dbReference>
<dbReference type="Gene3D" id="1.10.8.10">
    <property type="entry name" value="DNA helicase RuvA subunit, C-terminal domain"/>
    <property type="match status" value="1"/>
</dbReference>
<evidence type="ECO:0000256" key="1">
    <source>
        <dbReference type="ARBA" id="ARBA00005532"/>
    </source>
</evidence>
<comment type="function">
    <text evidence="5 6">Associates with the EF-Tu.GDP complex and induces the exchange of GDP to GTP. It remains bound to the aminoacyl-tRNA.EF-Tu.GTP complex up to the GTP hydrolysis stage on the ribosome.</text>
</comment>
<dbReference type="SUPFAM" id="SSF46934">
    <property type="entry name" value="UBA-like"/>
    <property type="match status" value="1"/>
</dbReference>
<dbReference type="GO" id="GO:0005737">
    <property type="term" value="C:cytoplasm"/>
    <property type="evidence" value="ECO:0007669"/>
    <property type="project" value="UniProtKB-SubCell"/>
</dbReference>
<evidence type="ECO:0000259" key="8">
    <source>
        <dbReference type="Pfam" id="PF00889"/>
    </source>
</evidence>
<dbReference type="InterPro" id="IPR018101">
    <property type="entry name" value="Transl_elong_Ts_CS"/>
</dbReference>
<evidence type="ECO:0000313" key="10">
    <source>
        <dbReference type="Proteomes" id="UP000220102"/>
    </source>
</evidence>
<dbReference type="HAMAP" id="MF_00050">
    <property type="entry name" value="EF_Ts"/>
    <property type="match status" value="1"/>
</dbReference>